<organism evidence="9 10">
    <name type="scientific">Meristemomyces frigidus</name>
    <dbReference type="NCBI Taxonomy" id="1508187"/>
    <lineage>
        <taxon>Eukaryota</taxon>
        <taxon>Fungi</taxon>
        <taxon>Dikarya</taxon>
        <taxon>Ascomycota</taxon>
        <taxon>Pezizomycotina</taxon>
        <taxon>Dothideomycetes</taxon>
        <taxon>Dothideomycetidae</taxon>
        <taxon>Mycosphaerellales</taxon>
        <taxon>Teratosphaeriaceae</taxon>
        <taxon>Meristemomyces</taxon>
    </lineage>
</organism>
<evidence type="ECO:0000256" key="2">
    <source>
        <dbReference type="ARBA" id="ARBA00007282"/>
    </source>
</evidence>
<evidence type="ECO:0000259" key="8">
    <source>
        <dbReference type="Pfam" id="PF13813"/>
    </source>
</evidence>
<comment type="caution">
    <text evidence="9">The sequence shown here is derived from an EMBL/GenBank/DDBJ whole genome shotgun (WGS) entry which is preliminary data.</text>
</comment>
<dbReference type="Pfam" id="PF13813">
    <property type="entry name" value="MBOAT_2"/>
    <property type="match status" value="1"/>
</dbReference>
<feature type="domain" description="Wax synthase" evidence="8">
    <location>
        <begin position="307"/>
        <end position="376"/>
    </location>
</feature>
<comment type="similarity">
    <text evidence="2">Belongs to the wax synthase family.</text>
</comment>
<feature type="transmembrane region" description="Helical" evidence="7">
    <location>
        <begin position="359"/>
        <end position="377"/>
    </location>
</feature>
<name>A0AAN7TIZ3_9PEZI</name>
<dbReference type="PANTHER" id="PTHR31595:SF67">
    <property type="entry name" value="WAX SYNTHASE DOMAIN-CONTAINING PROTEIN"/>
    <property type="match status" value="1"/>
</dbReference>
<evidence type="ECO:0000313" key="10">
    <source>
        <dbReference type="Proteomes" id="UP001310890"/>
    </source>
</evidence>
<dbReference type="AlphaFoldDB" id="A0AAN7TIZ3"/>
<dbReference type="GO" id="GO:0016020">
    <property type="term" value="C:membrane"/>
    <property type="evidence" value="ECO:0007669"/>
    <property type="project" value="UniProtKB-SubCell"/>
</dbReference>
<accession>A0AAN7TIZ3</accession>
<keyword evidence="3" id="KW-0808">Transferase</keyword>
<comment type="subcellular location">
    <subcellularLocation>
        <location evidence="1">Membrane</location>
        <topology evidence="1">Multi-pass membrane protein</topology>
    </subcellularLocation>
</comment>
<evidence type="ECO:0000256" key="3">
    <source>
        <dbReference type="ARBA" id="ARBA00022679"/>
    </source>
</evidence>
<keyword evidence="6 7" id="KW-0472">Membrane</keyword>
<keyword evidence="5 7" id="KW-1133">Transmembrane helix</keyword>
<evidence type="ECO:0000256" key="4">
    <source>
        <dbReference type="ARBA" id="ARBA00022692"/>
    </source>
</evidence>
<evidence type="ECO:0000313" key="9">
    <source>
        <dbReference type="EMBL" id="KAK5113783.1"/>
    </source>
</evidence>
<gene>
    <name evidence="9" type="ORF">LTR62_003167</name>
</gene>
<dbReference type="GO" id="GO:0008374">
    <property type="term" value="F:O-acyltransferase activity"/>
    <property type="evidence" value="ECO:0007669"/>
    <property type="project" value="InterPro"/>
</dbReference>
<dbReference type="EMBL" id="JAVRRL010000021">
    <property type="protein sequence ID" value="KAK5113783.1"/>
    <property type="molecule type" value="Genomic_DNA"/>
</dbReference>
<evidence type="ECO:0000256" key="5">
    <source>
        <dbReference type="ARBA" id="ARBA00022989"/>
    </source>
</evidence>
<evidence type="ECO:0000256" key="1">
    <source>
        <dbReference type="ARBA" id="ARBA00004141"/>
    </source>
</evidence>
<dbReference type="PANTHER" id="PTHR31595">
    <property type="entry name" value="LONG-CHAIN-ALCOHOL O-FATTY-ACYLTRANSFERASE 3-RELATED"/>
    <property type="match status" value="1"/>
</dbReference>
<sequence>MNLTSLSDYKLLPPNLYPEPPIWYHLVPTLILPTALLVPRTVLSRNQSIALFIPIIYGMTFRAWWIMGAVDVLSVNGLLWAAFLLVLNDPWRDFRYVAAAHGGGKVEVVGGGERKGPTVANGLPSTATTGRSIDQATAISLDLTSSTKLKLSSRFDDGTRDEIKEQPYPATLSARVPWVLTLLSSLRLTNWQISSPRHDIHQPPPQHYPTHRAFALYAVQSFILGYLALDITSAYISTDPYYHDPLIPLSAPLPLGLPLLPPRFLRTMVIGAQAWALITKLFFLATLAPLTLNYLNLLPDDLSPHAWPPFSGPVSGIFLYGVRGFWGRYWHQTMRFTTSAPGYAIADALGLRRGGAARYAVVCFIAFGLSGLVHVGLVPVEPLKAGVAGVWEVRGCVFGFFAVQPVAMLTEVVVARCVAQVVDGGGGRFRSGSGLGVRMVVNGLWTVAWFCLTLGLLGEMGRQLDYWHYYTVPVSIYHGLRGEGWVRWPVFAKMA</sequence>
<dbReference type="GO" id="GO:0006629">
    <property type="term" value="P:lipid metabolic process"/>
    <property type="evidence" value="ECO:0007669"/>
    <property type="project" value="InterPro"/>
</dbReference>
<feature type="transmembrane region" description="Helical" evidence="7">
    <location>
        <begin position="397"/>
        <end position="418"/>
    </location>
</feature>
<dbReference type="Proteomes" id="UP001310890">
    <property type="component" value="Unassembled WGS sequence"/>
</dbReference>
<evidence type="ECO:0000256" key="7">
    <source>
        <dbReference type="SAM" id="Phobius"/>
    </source>
</evidence>
<proteinExistence type="inferred from homology"/>
<dbReference type="InterPro" id="IPR044851">
    <property type="entry name" value="Wax_synthase"/>
</dbReference>
<feature type="transmembrane region" description="Helical" evidence="7">
    <location>
        <begin position="272"/>
        <end position="295"/>
    </location>
</feature>
<evidence type="ECO:0000256" key="6">
    <source>
        <dbReference type="ARBA" id="ARBA00023136"/>
    </source>
</evidence>
<feature type="transmembrane region" description="Helical" evidence="7">
    <location>
        <begin position="439"/>
        <end position="458"/>
    </location>
</feature>
<keyword evidence="4 7" id="KW-0812">Transmembrane</keyword>
<feature type="transmembrane region" description="Helical" evidence="7">
    <location>
        <begin position="22"/>
        <end position="43"/>
    </location>
</feature>
<reference evidence="9" key="1">
    <citation type="submission" date="2023-08" db="EMBL/GenBank/DDBJ databases">
        <title>Black Yeasts Isolated from many extreme environments.</title>
        <authorList>
            <person name="Coleine C."/>
            <person name="Stajich J.E."/>
            <person name="Selbmann L."/>
        </authorList>
    </citation>
    <scope>NUCLEOTIDE SEQUENCE</scope>
    <source>
        <strain evidence="9">CCFEE 5401</strain>
    </source>
</reference>
<dbReference type="InterPro" id="IPR032805">
    <property type="entry name" value="Wax_synthase_dom"/>
</dbReference>
<protein>
    <recommendedName>
        <fullName evidence="8">Wax synthase domain-containing protein</fullName>
    </recommendedName>
</protein>
<feature type="transmembrane region" description="Helical" evidence="7">
    <location>
        <begin position="307"/>
        <end position="326"/>
    </location>
</feature>
<feature type="transmembrane region" description="Helical" evidence="7">
    <location>
        <begin position="64"/>
        <end position="87"/>
    </location>
</feature>